<dbReference type="AlphaFoldDB" id="A0A330LSE8"/>
<dbReference type="SUPFAM" id="SSF51905">
    <property type="entry name" value="FAD/NAD(P)-binding domain"/>
    <property type="match status" value="1"/>
</dbReference>
<evidence type="ECO:0000256" key="1">
    <source>
        <dbReference type="ARBA" id="ARBA00023002"/>
    </source>
</evidence>
<proteinExistence type="predicted"/>
<keyword evidence="5" id="KW-1185">Reference proteome</keyword>
<dbReference type="Proteomes" id="UP000250163">
    <property type="component" value="Chromosome MORIYA"/>
</dbReference>
<dbReference type="InterPro" id="IPR036188">
    <property type="entry name" value="FAD/NAD-bd_sf"/>
</dbReference>
<dbReference type="PRINTS" id="PR00420">
    <property type="entry name" value="RNGMNOXGNASE"/>
</dbReference>
<organism evidence="4 5">
    <name type="scientific">Moritella yayanosii</name>
    <dbReference type="NCBI Taxonomy" id="69539"/>
    <lineage>
        <taxon>Bacteria</taxon>
        <taxon>Pseudomonadati</taxon>
        <taxon>Pseudomonadota</taxon>
        <taxon>Gammaproteobacteria</taxon>
        <taxon>Alteromonadales</taxon>
        <taxon>Moritellaceae</taxon>
        <taxon>Moritella</taxon>
    </lineage>
</organism>
<dbReference type="RefSeq" id="WP_112715599.1">
    <property type="nucleotide sequence ID" value="NZ_LS483250.1"/>
</dbReference>
<reference evidence="5" key="1">
    <citation type="submission" date="2018-05" db="EMBL/GenBank/DDBJ databases">
        <authorList>
            <person name="Cea G.-C."/>
            <person name="William W."/>
        </authorList>
    </citation>
    <scope>NUCLEOTIDE SEQUENCE [LARGE SCALE GENOMIC DNA]</scope>
    <source>
        <strain evidence="5">DB21MT 5</strain>
    </source>
</reference>
<name>A0A330LSE8_9GAMM</name>
<keyword evidence="2" id="KW-0503">Monooxygenase</keyword>
<gene>
    <name evidence="4" type="ORF">MORIYA_2640</name>
</gene>
<dbReference type="GO" id="GO:0071949">
    <property type="term" value="F:FAD binding"/>
    <property type="evidence" value="ECO:0007669"/>
    <property type="project" value="InterPro"/>
</dbReference>
<dbReference type="InterPro" id="IPR050493">
    <property type="entry name" value="FAD-dep_Monooxygenase_BioMet"/>
</dbReference>
<dbReference type="InterPro" id="IPR002938">
    <property type="entry name" value="FAD-bd"/>
</dbReference>
<dbReference type="EMBL" id="LS483250">
    <property type="protein sequence ID" value="SQD79116.1"/>
    <property type="molecule type" value="Genomic_DNA"/>
</dbReference>
<accession>A0A330LSE8</accession>
<keyword evidence="1" id="KW-0560">Oxidoreductase</keyword>
<dbReference type="OrthoDB" id="9782160at2"/>
<evidence type="ECO:0000313" key="5">
    <source>
        <dbReference type="Proteomes" id="UP000250163"/>
    </source>
</evidence>
<dbReference type="KEGG" id="mya:MORIYA_2640"/>
<feature type="domain" description="FAD-binding" evidence="3">
    <location>
        <begin position="3"/>
        <end position="309"/>
    </location>
</feature>
<evidence type="ECO:0000256" key="2">
    <source>
        <dbReference type="ARBA" id="ARBA00023033"/>
    </source>
</evidence>
<dbReference type="PANTHER" id="PTHR13789:SF309">
    <property type="entry name" value="PUTATIVE (AFU_ORTHOLOGUE AFUA_6G14510)-RELATED"/>
    <property type="match status" value="1"/>
</dbReference>
<dbReference type="Gene3D" id="3.50.50.60">
    <property type="entry name" value="FAD/NAD(P)-binding domain"/>
    <property type="match status" value="1"/>
</dbReference>
<dbReference type="GO" id="GO:0004497">
    <property type="term" value="F:monooxygenase activity"/>
    <property type="evidence" value="ECO:0007669"/>
    <property type="project" value="UniProtKB-KW"/>
</dbReference>
<dbReference type="PANTHER" id="PTHR13789">
    <property type="entry name" value="MONOOXYGENASE"/>
    <property type="match status" value="1"/>
</dbReference>
<protein>
    <submittedName>
        <fullName evidence="4">Salicylate hydroxylase</fullName>
    </submittedName>
</protein>
<evidence type="ECO:0000259" key="3">
    <source>
        <dbReference type="Pfam" id="PF01494"/>
    </source>
</evidence>
<dbReference type="Pfam" id="PF01494">
    <property type="entry name" value="FAD_binding_3"/>
    <property type="match status" value="1"/>
</dbReference>
<evidence type="ECO:0000313" key="4">
    <source>
        <dbReference type="EMBL" id="SQD79116.1"/>
    </source>
</evidence>
<sequence length="374" mass="42208">MKIGIIGAGLNGLVSALLLKKFGHDVEVFERSIEPRDSGTGIYVWPQGVQILKFIMNSGHFMTQGQAIKYLVTNNQRGQEVHRQSVNMPGLDFPAPAIMFERQQLFQLLREALGDDAIHYGAACTHVINRDDKAVIEINHSELKEFDLVIGADGISSKVREFVTHQQPYYTGVMASRGVLQFHSANLEADACQIYAHKNARLVTYPLNNDTNYRYWFIAYKHDLNDKALNKEELVTRLAGLPTELLEMVSRTQEKDMLTNPLKAMNPEKPWYKGRCVLLGDSIHGMLPTLGYGLTLGLENCFMLAQAINGNCFDDIAPALKRYESRVSVRSQKMLKVMEELTDLFYFQDDAVENADQLKKVMAEFYSLAETAAF</sequence>